<sequence>MDPSQEGLEKWHRAPAQPPTACTPCFCKNCIYHCILCFQRKGLGIRYGRFRKRRRPGAAPTPESLQNNQDSVRQQRWLEQAIYLSPRPLSTSLRYQVDEEKQTKKVETETTSDPCDC</sequence>
<evidence type="ECO:0000313" key="13">
    <source>
        <dbReference type="Proteomes" id="UP000258681"/>
    </source>
</evidence>
<keyword evidence="5" id="KW-0945">Host-virus interaction</keyword>
<evidence type="ECO:0000256" key="2">
    <source>
        <dbReference type="ARBA" id="ARBA00009398"/>
    </source>
</evidence>
<reference evidence="12 13" key="1">
    <citation type="journal article" date="2014" name="Retrovirology">
        <title>Discovery and full genome characterization of a new SIV lineage infecting red-tailed guenons (Cercopithecus ascanius schmidti) in Kibale National Park, Uganda.</title>
        <authorList>
            <person name="Lauck M."/>
            <person name="Switzer W.M."/>
            <person name="Sibley S.D."/>
            <person name="Hyeroba D."/>
            <person name="Tumukunde A."/>
            <person name="Weny G."/>
            <person name="Shankar A."/>
            <person name="Greene J.M."/>
            <person name="Ericsen A.J."/>
            <person name="Zheng H."/>
            <person name="Ting N."/>
            <person name="Chapman C.A."/>
            <person name="Friedrich T.C."/>
            <person name="Goldberg T.L."/>
            <person name="O'Connor D.H."/>
        </authorList>
    </citation>
    <scope>NUCLEOTIDE SEQUENCE [LARGE SCALE GENOMIC DNA]</scope>
    <source>
        <strain evidence="12">RT03</strain>
    </source>
</reference>
<keyword evidence="9 10" id="KW-0804">Transcription</keyword>
<proteinExistence type="inferred from homology"/>
<evidence type="ECO:0000256" key="6">
    <source>
        <dbReference type="ARBA" id="ARBA00022884"/>
    </source>
</evidence>
<keyword evidence="7 10" id="KW-0805">Transcription regulation</keyword>
<dbReference type="GO" id="GO:0050434">
    <property type="term" value="P:positive regulation of viral transcription"/>
    <property type="evidence" value="ECO:0007669"/>
    <property type="project" value="InterPro"/>
</dbReference>
<name>A0A075T1Z7_SIV</name>
<dbReference type="GO" id="GO:0001070">
    <property type="term" value="F:RNA-binding transcription regulator activity"/>
    <property type="evidence" value="ECO:0007669"/>
    <property type="project" value="InterPro"/>
</dbReference>
<evidence type="ECO:0000256" key="4">
    <source>
        <dbReference type="ARBA" id="ARBA00022562"/>
    </source>
</evidence>
<keyword evidence="8 10" id="KW-0010">Activator</keyword>
<feature type="region of interest" description="Disordered" evidence="11">
    <location>
        <begin position="98"/>
        <end position="117"/>
    </location>
</feature>
<dbReference type="Pfam" id="PF00539">
    <property type="entry name" value="Tat"/>
    <property type="match status" value="1"/>
</dbReference>
<evidence type="ECO:0000256" key="1">
    <source>
        <dbReference type="ARBA" id="ARBA00004307"/>
    </source>
</evidence>
<dbReference type="InterPro" id="IPR001831">
    <property type="entry name" value="IV_Tat"/>
</dbReference>
<evidence type="ECO:0000256" key="9">
    <source>
        <dbReference type="ARBA" id="ARBA00023163"/>
    </source>
</evidence>
<evidence type="ECO:0000256" key="7">
    <source>
        <dbReference type="ARBA" id="ARBA00023015"/>
    </source>
</evidence>
<evidence type="ECO:0000313" key="12">
    <source>
        <dbReference type="EMBL" id="AIG51582.1"/>
    </source>
</evidence>
<comment type="subcellular location">
    <subcellularLocation>
        <location evidence="1 10">Host nucleus</location>
        <location evidence="1 10">Host nucleolus</location>
    </subcellularLocation>
</comment>
<dbReference type="Proteomes" id="UP000258681">
    <property type="component" value="Segment"/>
</dbReference>
<dbReference type="InterPro" id="IPR036963">
    <property type="entry name" value="Tat_dom_sf"/>
</dbReference>
<feature type="compositionally biased region" description="Polar residues" evidence="11">
    <location>
        <begin position="63"/>
        <end position="72"/>
    </location>
</feature>
<dbReference type="PRINTS" id="PR00055">
    <property type="entry name" value="HIVTATDOMAIN"/>
</dbReference>
<keyword evidence="6 10" id="KW-0694">RNA-binding</keyword>
<evidence type="ECO:0000256" key="10">
    <source>
        <dbReference type="RuleBase" id="RU003311"/>
    </source>
</evidence>
<feature type="region of interest" description="Disordered" evidence="11">
    <location>
        <begin position="53"/>
        <end position="72"/>
    </location>
</feature>
<evidence type="ECO:0000256" key="8">
    <source>
        <dbReference type="ARBA" id="ARBA00023159"/>
    </source>
</evidence>
<evidence type="ECO:0000256" key="11">
    <source>
        <dbReference type="SAM" id="MobiDB-lite"/>
    </source>
</evidence>
<evidence type="ECO:0000256" key="5">
    <source>
        <dbReference type="ARBA" id="ARBA00022581"/>
    </source>
</evidence>
<organismHost>
    <name type="scientific">Cercopithecidae</name>
    <name type="common">Old World monkeys</name>
    <dbReference type="NCBI Taxonomy" id="9527"/>
</organismHost>
<comment type="similarity">
    <text evidence="2 10">Belongs to the lentiviruses Tat family.</text>
</comment>
<keyword evidence="4 10" id="KW-1048">Host nucleus</keyword>
<dbReference type="GO" id="GO:0044196">
    <property type="term" value="C:host cell nucleolus"/>
    <property type="evidence" value="ECO:0007669"/>
    <property type="project" value="UniProtKB-SubCell"/>
</dbReference>
<dbReference type="EMBL" id="KJ461716">
    <property type="protein sequence ID" value="AIG51582.1"/>
    <property type="molecule type" value="Genomic_RNA"/>
</dbReference>
<organism evidence="12 13">
    <name type="scientific">Simian immunodeficiency virus</name>
    <name type="common">SIV</name>
    <dbReference type="NCBI Taxonomy" id="11723"/>
    <lineage>
        <taxon>Viruses</taxon>
        <taxon>Riboviria</taxon>
        <taxon>Pararnavirae</taxon>
        <taxon>Artverviricota</taxon>
        <taxon>Revtraviricetes</taxon>
        <taxon>Ortervirales</taxon>
        <taxon>Retroviridae</taxon>
        <taxon>Orthoretrovirinae</taxon>
        <taxon>Lentivirus</taxon>
        <taxon>Lentivirus simimdef</taxon>
    </lineage>
</organism>
<protein>
    <recommendedName>
        <fullName evidence="3 10">Protein Tat</fullName>
    </recommendedName>
</protein>
<dbReference type="GO" id="GO:0003723">
    <property type="term" value="F:RNA binding"/>
    <property type="evidence" value="ECO:0007669"/>
    <property type="project" value="UniProtKB-KW"/>
</dbReference>
<dbReference type="Gene3D" id="4.10.20.10">
    <property type="entry name" value="Tat domain"/>
    <property type="match status" value="1"/>
</dbReference>
<feature type="compositionally biased region" description="Basic and acidic residues" evidence="11">
    <location>
        <begin position="98"/>
        <end position="108"/>
    </location>
</feature>
<evidence type="ECO:0000256" key="3">
    <source>
        <dbReference type="ARBA" id="ARBA00022376"/>
    </source>
</evidence>
<organismHost>
    <name type="scientific">Pan troglodytes</name>
    <name type="common">Chimpanzee</name>
    <dbReference type="NCBI Taxonomy" id="9598"/>
</organismHost>
<accession>A0A075T1Z7</accession>